<gene>
    <name evidence="2" type="ORF">HRI_002663000</name>
</gene>
<proteinExistence type="predicted"/>
<dbReference type="Proteomes" id="UP001165190">
    <property type="component" value="Unassembled WGS sequence"/>
</dbReference>
<organism evidence="2 3">
    <name type="scientific">Hibiscus trionum</name>
    <name type="common">Flower of an hour</name>
    <dbReference type="NCBI Taxonomy" id="183268"/>
    <lineage>
        <taxon>Eukaryota</taxon>
        <taxon>Viridiplantae</taxon>
        <taxon>Streptophyta</taxon>
        <taxon>Embryophyta</taxon>
        <taxon>Tracheophyta</taxon>
        <taxon>Spermatophyta</taxon>
        <taxon>Magnoliopsida</taxon>
        <taxon>eudicotyledons</taxon>
        <taxon>Gunneridae</taxon>
        <taxon>Pentapetalae</taxon>
        <taxon>rosids</taxon>
        <taxon>malvids</taxon>
        <taxon>Malvales</taxon>
        <taxon>Malvaceae</taxon>
        <taxon>Malvoideae</taxon>
        <taxon>Hibiscus</taxon>
    </lineage>
</organism>
<protein>
    <recommendedName>
        <fullName evidence="1">Retroviral polymerase SH3-like domain-containing protein</fullName>
    </recommendedName>
</protein>
<dbReference type="Pfam" id="PF25597">
    <property type="entry name" value="SH3_retrovirus"/>
    <property type="match status" value="1"/>
</dbReference>
<feature type="domain" description="Retroviral polymerase SH3-like" evidence="1">
    <location>
        <begin position="1"/>
        <end position="36"/>
    </location>
</feature>
<accession>A0A9W7I6C5</accession>
<evidence type="ECO:0000313" key="2">
    <source>
        <dbReference type="EMBL" id="GMI89937.1"/>
    </source>
</evidence>
<dbReference type="InterPro" id="IPR057670">
    <property type="entry name" value="SH3_retrovirus"/>
</dbReference>
<keyword evidence="3" id="KW-1185">Reference proteome</keyword>
<dbReference type="OrthoDB" id="1751374at2759"/>
<evidence type="ECO:0000313" key="3">
    <source>
        <dbReference type="Proteomes" id="UP001165190"/>
    </source>
</evidence>
<sequence length="138" mass="15593">MGYSLVQKGYVLFNLESKAFFVSRDVVFHESIFPFTFPVKFSCLFPPSSYTNLDFLDIEYVPYLSPIIDQSDNNGDMSLHVSQDEVLHTTQSVPTNDLNDVDMSRDQVGPQILDQSLDNDIQIPQAENISTTTAYLAE</sequence>
<dbReference type="AlphaFoldDB" id="A0A9W7I6C5"/>
<evidence type="ECO:0000259" key="1">
    <source>
        <dbReference type="Pfam" id="PF25597"/>
    </source>
</evidence>
<name>A0A9W7I6C5_HIBTR</name>
<comment type="caution">
    <text evidence="2">The sequence shown here is derived from an EMBL/GenBank/DDBJ whole genome shotgun (WGS) entry which is preliminary data.</text>
</comment>
<reference evidence="2" key="1">
    <citation type="submission" date="2023-05" db="EMBL/GenBank/DDBJ databases">
        <title>Genome and transcriptome analyses reveal genes involved in the formation of fine ridges on petal epidermal cells in Hibiscus trionum.</title>
        <authorList>
            <person name="Koshimizu S."/>
            <person name="Masuda S."/>
            <person name="Ishii T."/>
            <person name="Shirasu K."/>
            <person name="Hoshino A."/>
            <person name="Arita M."/>
        </authorList>
    </citation>
    <scope>NUCLEOTIDE SEQUENCE</scope>
    <source>
        <strain evidence="2">Hamamatsu line</strain>
    </source>
</reference>
<dbReference type="EMBL" id="BSYR01000023">
    <property type="protein sequence ID" value="GMI89937.1"/>
    <property type="molecule type" value="Genomic_DNA"/>
</dbReference>